<proteinExistence type="inferred from homology"/>
<dbReference type="Pfam" id="PF01867">
    <property type="entry name" value="Cas_Cas1"/>
    <property type="match status" value="1"/>
</dbReference>
<dbReference type="OrthoDB" id="9777847at2"/>
<comment type="function">
    <text evidence="8">CRISPR (clustered regularly interspaced short palindromic repeat), is an adaptive immune system that provides protection against mobile genetic elements (viruses, transposable elements and conjugative plasmids). CRISPR clusters contain spacers, sequences complementary to antecedent mobile elements, and target invading nucleic acids. CRISPR clusters are transcribed and processed into CRISPR RNA (crRNA). Acts as a dsDNA endonuclease. Involved in the integration of spacer DNA into the CRISPR cassette.</text>
</comment>
<dbReference type="InterPro" id="IPR042211">
    <property type="entry name" value="CRISPR-assoc_Cas1_N"/>
</dbReference>
<dbReference type="InterPro" id="IPR002729">
    <property type="entry name" value="CRISPR-assoc_Cas1"/>
</dbReference>
<evidence type="ECO:0000313" key="11">
    <source>
        <dbReference type="Proteomes" id="UP000318590"/>
    </source>
</evidence>
<keyword evidence="7 8" id="KW-0238">DNA-binding</keyword>
<keyword evidence="6 8" id="KW-0051">Antiviral defense</keyword>
<evidence type="ECO:0000256" key="3">
    <source>
        <dbReference type="ARBA" id="ARBA00022759"/>
    </source>
</evidence>
<dbReference type="GO" id="GO:0046872">
    <property type="term" value="F:metal ion binding"/>
    <property type="evidence" value="ECO:0007669"/>
    <property type="project" value="UniProtKB-UniRule"/>
</dbReference>
<dbReference type="HAMAP" id="MF_01470">
    <property type="entry name" value="Cas1"/>
    <property type="match status" value="1"/>
</dbReference>
<dbReference type="EC" id="3.1.-.-" evidence="8"/>
<evidence type="ECO:0000256" key="9">
    <source>
        <dbReference type="SAM" id="MobiDB-lite"/>
    </source>
</evidence>
<comment type="similarity">
    <text evidence="8">Belongs to the CRISPR-associated endonuclease Cas1 family.</text>
</comment>
<sequence>MVFVEHAQLDVKDGAFVAIDAEGMRTHIPVGGVACLMLEPGTRISHAAAALAGRAGTLITWVGEGGVRLYSAGQPGGARADKLLWQAATALDDTARLNVVRAMYAARFGEEPPTRRSVDQLRGIEGQRVRAAYGLMAQKYGVVWKYRRYDPGDWDTADIPNRCLSAATSCLHGLSEAAVLAAGYAPAIGFLHRGKPRSFVYDIADLWKLETSVPAAFSVAAKAQKGQLDMPPERAVRLACRDQFRKTGLLKKIIPRIEDILAAGGLPVPGEAPEGQGPAIAEEETGDAGHRSQ</sequence>
<dbReference type="InterPro" id="IPR019851">
    <property type="entry name" value="CRISPR-assoc_Cas1_ECOLI"/>
</dbReference>
<keyword evidence="11" id="KW-1185">Reference proteome</keyword>
<keyword evidence="8" id="KW-0464">Manganese</keyword>
<keyword evidence="1 8" id="KW-0540">Nuclease</keyword>
<evidence type="ECO:0000256" key="4">
    <source>
        <dbReference type="ARBA" id="ARBA00022801"/>
    </source>
</evidence>
<dbReference type="PANTHER" id="PTHR34353:SF3">
    <property type="entry name" value="CRISPR-ASSOCIATED ENDONUCLEASE CAS1"/>
    <property type="match status" value="1"/>
</dbReference>
<reference evidence="10 11" key="1">
    <citation type="submission" date="2019-06" db="EMBL/GenBank/DDBJ databases">
        <title>Paenimaribius caenipelagi gen. nov., sp. nov., isolated from a tidal flat.</title>
        <authorList>
            <person name="Yoon J.-H."/>
        </authorList>
    </citation>
    <scope>NUCLEOTIDE SEQUENCE [LARGE SCALE GENOMIC DNA]</scope>
    <source>
        <strain evidence="10 11">JBTF-M29</strain>
    </source>
</reference>
<dbReference type="Gene3D" id="1.20.120.920">
    <property type="entry name" value="CRISPR-associated endonuclease Cas1, C-terminal domain"/>
    <property type="match status" value="1"/>
</dbReference>
<comment type="caution">
    <text evidence="10">The sequence shown here is derived from an EMBL/GenBank/DDBJ whole genome shotgun (WGS) entry which is preliminary data.</text>
</comment>
<dbReference type="InterPro" id="IPR050646">
    <property type="entry name" value="Cas1"/>
</dbReference>
<dbReference type="GO" id="GO:0051607">
    <property type="term" value="P:defense response to virus"/>
    <property type="evidence" value="ECO:0007669"/>
    <property type="project" value="UniProtKB-UniRule"/>
</dbReference>
<evidence type="ECO:0000256" key="7">
    <source>
        <dbReference type="ARBA" id="ARBA00023125"/>
    </source>
</evidence>
<protein>
    <recommendedName>
        <fullName evidence="8">CRISPR-associated endonuclease Cas1</fullName>
        <ecNumber evidence="8">3.1.-.-</ecNumber>
    </recommendedName>
</protein>
<evidence type="ECO:0000256" key="6">
    <source>
        <dbReference type="ARBA" id="ARBA00023118"/>
    </source>
</evidence>
<feature type="binding site" evidence="8">
    <location>
        <position position="205"/>
    </location>
    <ligand>
        <name>Mn(2+)</name>
        <dbReference type="ChEBI" id="CHEBI:29035"/>
    </ligand>
</feature>
<dbReference type="GO" id="GO:0043571">
    <property type="term" value="P:maintenance of CRISPR repeat elements"/>
    <property type="evidence" value="ECO:0007669"/>
    <property type="project" value="UniProtKB-UniRule"/>
</dbReference>
<dbReference type="CDD" id="cd09719">
    <property type="entry name" value="Cas1_I-E"/>
    <property type="match status" value="1"/>
</dbReference>
<dbReference type="AlphaFoldDB" id="A0A547PMY8"/>
<evidence type="ECO:0000256" key="1">
    <source>
        <dbReference type="ARBA" id="ARBA00022722"/>
    </source>
</evidence>
<dbReference type="NCBIfam" id="TIGR00287">
    <property type="entry name" value="cas1"/>
    <property type="match status" value="1"/>
</dbReference>
<dbReference type="Proteomes" id="UP000318590">
    <property type="component" value="Unassembled WGS sequence"/>
</dbReference>
<dbReference type="InterPro" id="IPR033641">
    <property type="entry name" value="Cas1_I-E"/>
</dbReference>
<organism evidence="10 11">
    <name type="scientific">Palleronia caenipelagi</name>
    <dbReference type="NCBI Taxonomy" id="2489174"/>
    <lineage>
        <taxon>Bacteria</taxon>
        <taxon>Pseudomonadati</taxon>
        <taxon>Pseudomonadota</taxon>
        <taxon>Alphaproteobacteria</taxon>
        <taxon>Rhodobacterales</taxon>
        <taxon>Roseobacteraceae</taxon>
        <taxon>Palleronia</taxon>
    </lineage>
</organism>
<feature type="binding site" evidence="8">
    <location>
        <position position="125"/>
    </location>
    <ligand>
        <name>Mn(2+)</name>
        <dbReference type="ChEBI" id="CHEBI:29035"/>
    </ligand>
</feature>
<keyword evidence="3 8" id="KW-0255">Endonuclease</keyword>
<dbReference type="Gene3D" id="3.100.10.20">
    <property type="entry name" value="CRISPR-associated endonuclease Cas1, N-terminal domain"/>
    <property type="match status" value="1"/>
</dbReference>
<dbReference type="GO" id="GO:0004520">
    <property type="term" value="F:DNA endonuclease activity"/>
    <property type="evidence" value="ECO:0007669"/>
    <property type="project" value="InterPro"/>
</dbReference>
<keyword evidence="2 8" id="KW-0479">Metal-binding</keyword>
<gene>
    <name evidence="10" type="primary">cas1e</name>
    <name evidence="8" type="synonym">cas1</name>
    <name evidence="10" type="ORF">FEV53_16735</name>
</gene>
<comment type="subunit">
    <text evidence="8">Homodimer, forms a heterotetramer with a Cas2 homodimer.</text>
</comment>
<dbReference type="InterPro" id="IPR042206">
    <property type="entry name" value="CRISPR-assoc_Cas1_C"/>
</dbReference>
<dbReference type="PANTHER" id="PTHR34353">
    <property type="entry name" value="CRISPR-ASSOCIATED ENDONUCLEASE CAS1 1"/>
    <property type="match status" value="1"/>
</dbReference>
<dbReference type="GO" id="GO:0003677">
    <property type="term" value="F:DNA binding"/>
    <property type="evidence" value="ECO:0007669"/>
    <property type="project" value="UniProtKB-KW"/>
</dbReference>
<dbReference type="GO" id="GO:0016787">
    <property type="term" value="F:hydrolase activity"/>
    <property type="evidence" value="ECO:0007669"/>
    <property type="project" value="UniProtKB-KW"/>
</dbReference>
<feature type="region of interest" description="Disordered" evidence="9">
    <location>
        <begin position="265"/>
        <end position="293"/>
    </location>
</feature>
<comment type="cofactor">
    <cofactor evidence="8">
        <name>Mg(2+)</name>
        <dbReference type="ChEBI" id="CHEBI:18420"/>
    </cofactor>
    <cofactor evidence="8">
        <name>Mn(2+)</name>
        <dbReference type="ChEBI" id="CHEBI:29035"/>
    </cofactor>
</comment>
<evidence type="ECO:0000313" key="10">
    <source>
        <dbReference type="EMBL" id="TRD15384.1"/>
    </source>
</evidence>
<keyword evidence="5 8" id="KW-0460">Magnesium</keyword>
<dbReference type="NCBIfam" id="TIGR03638">
    <property type="entry name" value="cas1_ECOLI"/>
    <property type="match status" value="1"/>
</dbReference>
<evidence type="ECO:0000256" key="8">
    <source>
        <dbReference type="HAMAP-Rule" id="MF_01470"/>
    </source>
</evidence>
<name>A0A547PMY8_9RHOB</name>
<evidence type="ECO:0000256" key="5">
    <source>
        <dbReference type="ARBA" id="ARBA00022842"/>
    </source>
</evidence>
<keyword evidence="4 8" id="KW-0378">Hydrolase</keyword>
<feature type="binding site" evidence="8">
    <location>
        <position position="192"/>
    </location>
    <ligand>
        <name>Mn(2+)</name>
        <dbReference type="ChEBI" id="CHEBI:29035"/>
    </ligand>
</feature>
<dbReference type="EMBL" id="VFSV01000045">
    <property type="protein sequence ID" value="TRD15384.1"/>
    <property type="molecule type" value="Genomic_DNA"/>
</dbReference>
<evidence type="ECO:0000256" key="2">
    <source>
        <dbReference type="ARBA" id="ARBA00022723"/>
    </source>
</evidence>
<accession>A0A547PMY8</accession>